<evidence type="ECO:0000313" key="7">
    <source>
        <dbReference type="Proteomes" id="UP000004931"/>
    </source>
</evidence>
<keyword evidence="4" id="KW-0472">Membrane</keyword>
<name>A0Y988_9GAMM</name>
<comment type="caution">
    <text evidence="6">The sequence shown here is derived from an EMBL/GenBank/DDBJ whole genome shotgun (WGS) entry which is preliminary data.</text>
</comment>
<dbReference type="CDD" id="cd07989">
    <property type="entry name" value="LPLAT_AGPAT-like"/>
    <property type="match status" value="1"/>
</dbReference>
<dbReference type="SUPFAM" id="SSF69593">
    <property type="entry name" value="Glycerol-3-phosphate (1)-acyltransferase"/>
    <property type="match status" value="1"/>
</dbReference>
<keyword evidence="7" id="KW-1185">Reference proteome</keyword>
<keyword evidence="4" id="KW-1133">Transmembrane helix</keyword>
<dbReference type="PANTHER" id="PTHR10434">
    <property type="entry name" value="1-ACYL-SN-GLYCEROL-3-PHOSPHATE ACYLTRANSFERASE"/>
    <property type="match status" value="1"/>
</dbReference>
<dbReference type="Pfam" id="PF01553">
    <property type="entry name" value="Acyltransferase"/>
    <property type="match status" value="1"/>
</dbReference>
<comment type="pathway">
    <text evidence="1">Lipid metabolism.</text>
</comment>
<dbReference type="STRING" id="247633.GP2143_15591"/>
<dbReference type="Proteomes" id="UP000004931">
    <property type="component" value="Unassembled WGS sequence"/>
</dbReference>
<dbReference type="AlphaFoldDB" id="A0Y988"/>
<gene>
    <name evidence="6" type="ORF">GP2143_15591</name>
</gene>
<accession>A0Y988</accession>
<keyword evidence="3 6" id="KW-0012">Acyltransferase</keyword>
<reference evidence="6 7" key="1">
    <citation type="journal article" date="2010" name="J. Bacteriol.">
        <title>Genome sequence of the oligotrophic marine Gammaproteobacterium HTCC2143, isolated from the Oregon Coast.</title>
        <authorList>
            <person name="Oh H.M."/>
            <person name="Kang I."/>
            <person name="Ferriera S."/>
            <person name="Giovannoni S.J."/>
            <person name="Cho J.C."/>
        </authorList>
    </citation>
    <scope>NUCLEOTIDE SEQUENCE [LARGE SCALE GENOMIC DNA]</scope>
    <source>
        <strain evidence="6 7">HTCC2143</strain>
    </source>
</reference>
<evidence type="ECO:0000313" key="6">
    <source>
        <dbReference type="EMBL" id="EAW32692.1"/>
    </source>
</evidence>
<dbReference type="OrthoDB" id="9812274at2"/>
<dbReference type="SMART" id="SM00563">
    <property type="entry name" value="PlsC"/>
    <property type="match status" value="1"/>
</dbReference>
<proteinExistence type="predicted"/>
<keyword evidence="2 6" id="KW-0808">Transferase</keyword>
<dbReference type="GO" id="GO:0003841">
    <property type="term" value="F:1-acylglycerol-3-phosphate O-acyltransferase activity"/>
    <property type="evidence" value="ECO:0007669"/>
    <property type="project" value="TreeGrafter"/>
</dbReference>
<feature type="domain" description="Phospholipid/glycerol acyltransferase" evidence="5">
    <location>
        <begin position="76"/>
        <end position="190"/>
    </location>
</feature>
<evidence type="ECO:0000256" key="4">
    <source>
        <dbReference type="SAM" id="Phobius"/>
    </source>
</evidence>
<dbReference type="EMBL" id="AAVT01000001">
    <property type="protein sequence ID" value="EAW32692.1"/>
    <property type="molecule type" value="Genomic_DNA"/>
</dbReference>
<evidence type="ECO:0000256" key="1">
    <source>
        <dbReference type="ARBA" id="ARBA00005189"/>
    </source>
</evidence>
<organism evidence="6 7">
    <name type="scientific">marine gamma proteobacterium HTCC2143</name>
    <dbReference type="NCBI Taxonomy" id="247633"/>
    <lineage>
        <taxon>Bacteria</taxon>
        <taxon>Pseudomonadati</taxon>
        <taxon>Pseudomonadota</taxon>
        <taxon>Gammaproteobacteria</taxon>
        <taxon>Cellvibrionales</taxon>
        <taxon>Spongiibacteraceae</taxon>
        <taxon>BD1-7 clade</taxon>
    </lineage>
</organism>
<dbReference type="eggNOG" id="COG0204">
    <property type="taxonomic scope" value="Bacteria"/>
</dbReference>
<feature type="transmembrane region" description="Helical" evidence="4">
    <location>
        <begin position="12"/>
        <end position="35"/>
    </location>
</feature>
<sequence>MMTLFLSLRAILFYLGYWLSIVWFGTTGIIFFSFLPYSVRSNYILCWNRFSIFWLRCTCGLDVEVFGQENLPSGAYVALSKHQSQWETYFLQYYLAPIAIVLKRELLNLPFFGWGLRLTDPIAIDRGSPKQALKHIQIQGKRHLEQGVSVLIFPEGTRIKPGADSKYARGGANIAVAAGVPVVPIALNAGEYWPAGRFIKFPGKVTVHIGKPISSKDSNSRKITDQAEDWIEKEVAKMSKRDQY</sequence>
<dbReference type="InterPro" id="IPR002123">
    <property type="entry name" value="Plipid/glycerol_acylTrfase"/>
</dbReference>
<evidence type="ECO:0000259" key="5">
    <source>
        <dbReference type="SMART" id="SM00563"/>
    </source>
</evidence>
<evidence type="ECO:0000256" key="3">
    <source>
        <dbReference type="ARBA" id="ARBA00023315"/>
    </source>
</evidence>
<dbReference type="PANTHER" id="PTHR10434:SF40">
    <property type="entry name" value="1-ACYL-SN-GLYCEROL-3-PHOSPHATE ACYLTRANSFERASE"/>
    <property type="match status" value="1"/>
</dbReference>
<evidence type="ECO:0000256" key="2">
    <source>
        <dbReference type="ARBA" id="ARBA00022679"/>
    </source>
</evidence>
<keyword evidence="4" id="KW-0812">Transmembrane</keyword>
<protein>
    <submittedName>
        <fullName evidence="6">Phospholipid/glycerol acyltransferase</fullName>
    </submittedName>
</protein>
<dbReference type="GO" id="GO:0006654">
    <property type="term" value="P:phosphatidic acid biosynthetic process"/>
    <property type="evidence" value="ECO:0007669"/>
    <property type="project" value="TreeGrafter"/>
</dbReference>